<dbReference type="Pfam" id="PF00928">
    <property type="entry name" value="Adap_comp_sub"/>
    <property type="match status" value="1"/>
</dbReference>
<dbReference type="GO" id="GO:0012505">
    <property type="term" value="C:endomembrane system"/>
    <property type="evidence" value="ECO:0007669"/>
    <property type="project" value="UniProtKB-SubCell"/>
</dbReference>
<evidence type="ECO:0000259" key="10">
    <source>
        <dbReference type="PROSITE" id="PS51070"/>
    </source>
</evidence>
<reference evidence="12" key="1">
    <citation type="submission" date="2021-01" db="UniProtKB">
        <authorList>
            <consortium name="EnsemblMetazoa"/>
        </authorList>
    </citation>
    <scope>IDENTIFICATION</scope>
</reference>
<comment type="subcellular location">
    <subcellularLocation>
        <location evidence="2">Cytoplasm</location>
    </subcellularLocation>
    <subcellularLocation>
        <location evidence="1">Endomembrane system</location>
    </subcellularLocation>
</comment>
<evidence type="ECO:0000256" key="2">
    <source>
        <dbReference type="ARBA" id="ARBA00004496"/>
    </source>
</evidence>
<evidence type="ECO:0000256" key="8">
    <source>
        <dbReference type="ARBA" id="ARBA00023136"/>
    </source>
</evidence>
<dbReference type="InterPro" id="IPR012320">
    <property type="entry name" value="SHD_dom"/>
</dbReference>
<dbReference type="GeneID" id="136800727"/>
<dbReference type="GO" id="GO:0006897">
    <property type="term" value="P:endocytosis"/>
    <property type="evidence" value="ECO:0007669"/>
    <property type="project" value="UniProtKB-KW"/>
</dbReference>
<dbReference type="PANTHER" id="PTHR10529">
    <property type="entry name" value="AP COMPLEX SUBUNIT MU"/>
    <property type="match status" value="1"/>
</dbReference>
<feature type="domain" description="SHD" evidence="10">
    <location>
        <begin position="639"/>
        <end position="773"/>
    </location>
</feature>
<feature type="compositionally biased region" description="Basic residues" evidence="9">
    <location>
        <begin position="332"/>
        <end position="345"/>
    </location>
</feature>
<feature type="compositionally biased region" description="Low complexity" evidence="9">
    <location>
        <begin position="185"/>
        <end position="205"/>
    </location>
</feature>
<feature type="compositionally biased region" description="Polar residues" evidence="9">
    <location>
        <begin position="306"/>
        <end position="317"/>
    </location>
</feature>
<evidence type="ECO:0000313" key="13">
    <source>
        <dbReference type="Proteomes" id="UP000594262"/>
    </source>
</evidence>
<dbReference type="InterPro" id="IPR001392">
    <property type="entry name" value="Clathrin_mu"/>
</dbReference>
<dbReference type="PROSITE" id="PS51072">
    <property type="entry name" value="MHD"/>
    <property type="match status" value="1"/>
</dbReference>
<keyword evidence="8" id="KW-0472">Membrane</keyword>
<dbReference type="AlphaFoldDB" id="A0A7M5TTC7"/>
<sequence length="1093" mass="125936">MATGFLYGSHGNNTRGKSKKKTLKDYNLYLKETSSQSEDNVETESLISLREETSDLSFSGHNKFEDSHVDGYFRPQLRLKSPTRQYPSIVGDEERENDEMRERRRDIEDDHNVIDGEDSQTQMFSSTDSTTKIIIKETKRRGIKEEQKESVDGGLLLKKKKNRNEESESEEEDADEKERNEDVLFFSSWSPSSSSCSTSKTTFTTNKHKEAKRTVRNNTNKRYRTITKNQKKKSELLLKNNHQTEEEEEKKDVLLQQRRQRKGEKEETGDYLIQTNNISNGKNSLQSSSNRKNISSTVLTRHHQKPQQTSSKLNNSRSHQKEYSIFSLSSHNNKRKRKSFGGFRRKSMEEGAATSSNEEENTIMSPQQQTIRADQFNKICPSPFDDVPGFRRSNTMQHRKSKRDSLNSNSTAAVGRMSKSFSFDLSSSSKVPGPVALGRDKWIQFEEDRGEENIFQEEEHQISPVSIQSPQKIDFEFFPELTSETDQMILDSNVAEKDVDSENEVDKLKEQSTGIATRSVENLLETVNKTVTLLKGSITNREISDPDERKEFVNTDTPDDLSSMISDEIISLEFDTDEEKFRDTPVKQFPDVSLFQVSVVGTNRDNLRIERKNSDDHVTKDNGSNDVLDEYPPTTQRNSWKLWYRYPDKKMKMGRRRKWTPVIAHVENNFLKLNSLNGCTPEIKREYPLHPFCSFTAPTMHKGNKDGKVHSVKLQYVKYKEIRRVKPRLGVEHVPVFTPVVKLSCRDVIALRDFINRIESVIRQIPTYRDKDISYEREEIFIDSEDDCSYLVSGSDGVVIKYNITVQLKLRCFISGNPELKLFLNDVNNQDILSRTKEALSKENKRTNNWIVPENYEFNPCIDVKKSQDEGGVVFTPPDGCSFELLRFRLRKRNPLPITVKSSLEVLALKSVHLKAEVRVNGDGKSIRHKRNNVILYIPVPSSWSKLFLKSRLVGRIAKYLSVKSSLKSQRVSRASNARASFEISTGCARYEPAYGAIIWELGNLPIIRDGLPADATHTFQCTIELPFPLHIRDDFQPYSYLEFNIKQQMGSNVSVEEVLLSDGRVPEKWVCYRSNFTYRIEMLILEDGKERT</sequence>
<evidence type="ECO:0000313" key="12">
    <source>
        <dbReference type="EnsemblMetazoa" id="CLYHEMP001585.1"/>
    </source>
</evidence>
<dbReference type="PROSITE" id="PS51070">
    <property type="entry name" value="SHD"/>
    <property type="match status" value="1"/>
</dbReference>
<evidence type="ECO:0000259" key="11">
    <source>
        <dbReference type="PROSITE" id="PS51072"/>
    </source>
</evidence>
<accession>A0A7M5TTC7</accession>
<comment type="similarity">
    <text evidence="3">Belongs to the Stoned B family.</text>
</comment>
<keyword evidence="7" id="KW-0653">Protein transport</keyword>
<feature type="domain" description="MHD" evidence="11">
    <location>
        <begin position="777"/>
        <end position="1084"/>
    </location>
</feature>
<evidence type="ECO:0000256" key="6">
    <source>
        <dbReference type="ARBA" id="ARBA00022583"/>
    </source>
</evidence>
<feature type="compositionally biased region" description="Polar residues" evidence="9">
    <location>
        <begin position="273"/>
        <end position="299"/>
    </location>
</feature>
<dbReference type="RefSeq" id="XP_066913484.1">
    <property type="nucleotide sequence ID" value="XM_067057383.1"/>
</dbReference>
<evidence type="ECO:0000256" key="9">
    <source>
        <dbReference type="SAM" id="MobiDB-lite"/>
    </source>
</evidence>
<dbReference type="Proteomes" id="UP000594262">
    <property type="component" value="Unplaced"/>
</dbReference>
<dbReference type="Gene3D" id="2.60.40.1170">
    <property type="entry name" value="Mu homology domain, subdomain B"/>
    <property type="match status" value="1"/>
</dbReference>
<keyword evidence="6" id="KW-0254">Endocytosis</keyword>
<feature type="region of interest" description="Disordered" evidence="9">
    <location>
        <begin position="382"/>
        <end position="413"/>
    </location>
</feature>
<dbReference type="SUPFAM" id="SSF49447">
    <property type="entry name" value="Second domain of Mu2 adaptin subunit (ap50) of ap2 adaptor"/>
    <property type="match status" value="1"/>
</dbReference>
<evidence type="ECO:0000256" key="4">
    <source>
        <dbReference type="ARBA" id="ARBA00022448"/>
    </source>
</evidence>
<evidence type="ECO:0000256" key="7">
    <source>
        <dbReference type="ARBA" id="ARBA00022927"/>
    </source>
</evidence>
<keyword evidence="13" id="KW-1185">Reference proteome</keyword>
<evidence type="ECO:0000256" key="3">
    <source>
        <dbReference type="ARBA" id="ARBA00005579"/>
    </source>
</evidence>
<dbReference type="InterPro" id="IPR036168">
    <property type="entry name" value="AP2_Mu_C_sf"/>
</dbReference>
<feature type="region of interest" description="Disordered" evidence="9">
    <location>
        <begin position="1"/>
        <end position="22"/>
    </location>
</feature>
<feature type="region of interest" description="Disordered" evidence="9">
    <location>
        <begin position="155"/>
        <end position="366"/>
    </location>
</feature>
<dbReference type="InterPro" id="IPR028565">
    <property type="entry name" value="MHD"/>
</dbReference>
<proteinExistence type="inferred from homology"/>
<feature type="compositionally biased region" description="Basic residues" evidence="9">
    <location>
        <begin position="209"/>
        <end position="231"/>
    </location>
</feature>
<dbReference type="OrthoDB" id="10063141at2759"/>
<organism evidence="12 13">
    <name type="scientific">Clytia hemisphaerica</name>
    <dbReference type="NCBI Taxonomy" id="252671"/>
    <lineage>
        <taxon>Eukaryota</taxon>
        <taxon>Metazoa</taxon>
        <taxon>Cnidaria</taxon>
        <taxon>Hydrozoa</taxon>
        <taxon>Hydroidolina</taxon>
        <taxon>Leptothecata</taxon>
        <taxon>Obeliida</taxon>
        <taxon>Clytiidae</taxon>
        <taxon>Clytia</taxon>
    </lineage>
</organism>
<keyword evidence="5" id="KW-0963">Cytoplasm</keyword>
<keyword evidence="4" id="KW-0813">Transport</keyword>
<dbReference type="GO" id="GO:0030131">
    <property type="term" value="C:clathrin adaptor complex"/>
    <property type="evidence" value="ECO:0007669"/>
    <property type="project" value="InterPro"/>
</dbReference>
<dbReference type="EnsemblMetazoa" id="CLYHEMT001585.1">
    <property type="protein sequence ID" value="CLYHEMP001585.1"/>
    <property type="gene ID" value="CLYHEMG001585"/>
</dbReference>
<dbReference type="InterPro" id="IPR050431">
    <property type="entry name" value="Adaptor_comp_med_subunit"/>
</dbReference>
<evidence type="ECO:0000256" key="1">
    <source>
        <dbReference type="ARBA" id="ARBA00004308"/>
    </source>
</evidence>
<dbReference type="GO" id="GO:0006886">
    <property type="term" value="P:intracellular protein transport"/>
    <property type="evidence" value="ECO:0007669"/>
    <property type="project" value="InterPro"/>
</dbReference>
<name>A0A7M5TTC7_9CNID</name>
<dbReference type="PRINTS" id="PR00314">
    <property type="entry name" value="CLATHRINADPT"/>
</dbReference>
<protein>
    <submittedName>
        <fullName evidence="12">Uncharacterized protein</fullName>
    </submittedName>
</protein>
<evidence type="ECO:0000256" key="5">
    <source>
        <dbReference type="ARBA" id="ARBA00022490"/>
    </source>
</evidence>